<feature type="compositionally biased region" description="Polar residues" evidence="4">
    <location>
        <begin position="184"/>
        <end position="198"/>
    </location>
</feature>
<reference evidence="7 8" key="1">
    <citation type="submission" date="2019-03" db="EMBL/GenBank/DDBJ databases">
        <title>Draft Genome Sequence of Duganella callidus sp. nov., a Novel Duganella Species Isolated from Cultivated Soil.</title>
        <authorList>
            <person name="Raths R."/>
            <person name="Peta V."/>
            <person name="Bucking H."/>
        </authorList>
    </citation>
    <scope>NUCLEOTIDE SEQUENCE [LARGE SCALE GENOMIC DNA]</scope>
    <source>
        <strain evidence="7 8">DN04</strain>
    </source>
</reference>
<evidence type="ECO:0000313" key="7">
    <source>
        <dbReference type="EMBL" id="TFW13458.1"/>
    </source>
</evidence>
<evidence type="ECO:0000256" key="1">
    <source>
        <dbReference type="ARBA" id="ARBA00022448"/>
    </source>
</evidence>
<dbReference type="Proteomes" id="UP000297729">
    <property type="component" value="Unassembled WGS sequence"/>
</dbReference>
<keyword evidence="3" id="KW-0574">Periplasm</keyword>
<dbReference type="GO" id="GO:0015920">
    <property type="term" value="P:lipopolysaccharide transport"/>
    <property type="evidence" value="ECO:0007669"/>
    <property type="project" value="InterPro"/>
</dbReference>
<keyword evidence="1" id="KW-0813">Transport</keyword>
<feature type="domain" description="Organic solvent tolerance-like N-terminal" evidence="6">
    <location>
        <begin position="39"/>
        <end position="151"/>
    </location>
</feature>
<feature type="signal peptide" evidence="5">
    <location>
        <begin position="1"/>
        <end position="21"/>
    </location>
</feature>
<feature type="chain" id="PRO_5021286521" evidence="5">
    <location>
        <begin position="22"/>
        <end position="198"/>
    </location>
</feature>
<evidence type="ECO:0000256" key="2">
    <source>
        <dbReference type="ARBA" id="ARBA00022729"/>
    </source>
</evidence>
<dbReference type="GO" id="GO:0001530">
    <property type="term" value="F:lipopolysaccharide binding"/>
    <property type="evidence" value="ECO:0007669"/>
    <property type="project" value="InterPro"/>
</dbReference>
<proteinExistence type="predicted"/>
<dbReference type="GO" id="GO:0030288">
    <property type="term" value="C:outer membrane-bounded periplasmic space"/>
    <property type="evidence" value="ECO:0007669"/>
    <property type="project" value="TreeGrafter"/>
</dbReference>
<gene>
    <name evidence="7" type="primary">lptA</name>
    <name evidence="7" type="ORF">E4L98_29070</name>
</gene>
<dbReference type="AlphaFoldDB" id="A0A4Y9S1P4"/>
<sequence>MTRTPRILTIALLIGACAAQAERADTFQKTVIRARDSSGSLVSKSATLTGNVEVRRGTLLIQAEHGVVTENAAGYQHVVMTTQPGEPPVRFRQRRDGGANLWMEGEALRVVYDDQSGIVDLSSEAEVRRSADGEITDEVTGEHIVYNSREETYRVSQLAGADSGDRDRRGTIVLQPPRKPSPAAPSTATERGQTTILE</sequence>
<dbReference type="NCBIfam" id="TIGR03002">
    <property type="entry name" value="outer_YhbN_LptA"/>
    <property type="match status" value="1"/>
</dbReference>
<keyword evidence="8" id="KW-1185">Reference proteome</keyword>
<dbReference type="InterPro" id="IPR014340">
    <property type="entry name" value="LptA"/>
</dbReference>
<dbReference type="PROSITE" id="PS51257">
    <property type="entry name" value="PROKAR_LIPOPROTEIN"/>
    <property type="match status" value="1"/>
</dbReference>
<dbReference type="PANTHER" id="PTHR36504:SF1">
    <property type="entry name" value="LIPOPOLYSACCHARIDE EXPORT SYSTEM PROTEIN LPTA"/>
    <property type="match status" value="1"/>
</dbReference>
<dbReference type="PANTHER" id="PTHR36504">
    <property type="entry name" value="LIPOPOLYSACCHARIDE EXPORT SYSTEM PROTEIN LPTA"/>
    <property type="match status" value="1"/>
</dbReference>
<dbReference type="GO" id="GO:0017089">
    <property type="term" value="F:glycolipid transfer activity"/>
    <property type="evidence" value="ECO:0007669"/>
    <property type="project" value="TreeGrafter"/>
</dbReference>
<dbReference type="InterPro" id="IPR005653">
    <property type="entry name" value="OstA-like_N"/>
</dbReference>
<evidence type="ECO:0000256" key="3">
    <source>
        <dbReference type="ARBA" id="ARBA00022764"/>
    </source>
</evidence>
<evidence type="ECO:0000256" key="5">
    <source>
        <dbReference type="SAM" id="SignalP"/>
    </source>
</evidence>
<dbReference type="GO" id="GO:0009279">
    <property type="term" value="C:cell outer membrane"/>
    <property type="evidence" value="ECO:0007669"/>
    <property type="project" value="TreeGrafter"/>
</dbReference>
<comment type="caution">
    <text evidence="7">The sequence shown here is derived from an EMBL/GenBank/DDBJ whole genome shotgun (WGS) entry which is preliminary data.</text>
</comment>
<keyword evidence="2 5" id="KW-0732">Signal</keyword>
<accession>A0A4Y9S1P4</accession>
<dbReference type="OrthoDB" id="5294855at2"/>
<protein>
    <submittedName>
        <fullName evidence="7">Lipopolysaccharide transport periplasmic protein LptA</fullName>
    </submittedName>
</protein>
<dbReference type="Gene3D" id="2.60.450.10">
    <property type="entry name" value="Lipopolysaccharide (LPS) transport protein A like domain"/>
    <property type="match status" value="1"/>
</dbReference>
<evidence type="ECO:0000259" key="6">
    <source>
        <dbReference type="Pfam" id="PF03968"/>
    </source>
</evidence>
<dbReference type="Pfam" id="PF03968">
    <property type="entry name" value="LptD_N"/>
    <property type="match status" value="1"/>
</dbReference>
<dbReference type="RefSeq" id="WP_135205024.1">
    <property type="nucleotide sequence ID" value="NZ_SPVG01000275.1"/>
</dbReference>
<dbReference type="InterPro" id="IPR052037">
    <property type="entry name" value="LPS_export_LptA"/>
</dbReference>
<evidence type="ECO:0000256" key="4">
    <source>
        <dbReference type="SAM" id="MobiDB-lite"/>
    </source>
</evidence>
<evidence type="ECO:0000313" key="8">
    <source>
        <dbReference type="Proteomes" id="UP000297729"/>
    </source>
</evidence>
<feature type="region of interest" description="Disordered" evidence="4">
    <location>
        <begin position="156"/>
        <end position="198"/>
    </location>
</feature>
<organism evidence="7 8">
    <name type="scientific">Duganella callida</name>
    <dbReference type="NCBI Taxonomy" id="2561932"/>
    <lineage>
        <taxon>Bacteria</taxon>
        <taxon>Pseudomonadati</taxon>
        <taxon>Pseudomonadota</taxon>
        <taxon>Betaproteobacteria</taxon>
        <taxon>Burkholderiales</taxon>
        <taxon>Oxalobacteraceae</taxon>
        <taxon>Telluria group</taxon>
        <taxon>Duganella</taxon>
    </lineage>
</organism>
<name>A0A4Y9S1P4_9BURK</name>
<dbReference type="EMBL" id="SPVG01000275">
    <property type="protein sequence ID" value="TFW13458.1"/>
    <property type="molecule type" value="Genomic_DNA"/>
</dbReference>